<dbReference type="GO" id="GO:0004096">
    <property type="term" value="F:catalase activity"/>
    <property type="evidence" value="ECO:0007669"/>
    <property type="project" value="InterPro"/>
</dbReference>
<keyword evidence="2 7" id="KW-0575">Peroxidase</keyword>
<comment type="caution">
    <text evidence="11">The sequence shown here is derived from an EMBL/GenBank/DDBJ whole genome shotgun (WGS) entry which is preliminary data.</text>
</comment>
<keyword evidence="6 7" id="KW-0408">Iron</keyword>
<proteinExistence type="inferred from homology"/>
<dbReference type="InterPro" id="IPR020835">
    <property type="entry name" value="Catalase_sf"/>
</dbReference>
<dbReference type="AlphaFoldDB" id="A0A7W4LNY7"/>
<dbReference type="Pfam" id="PF00199">
    <property type="entry name" value="Catalase"/>
    <property type="match status" value="1"/>
</dbReference>
<evidence type="ECO:0000256" key="6">
    <source>
        <dbReference type="ARBA" id="ARBA00023004"/>
    </source>
</evidence>
<keyword evidence="5 7" id="KW-0560">Oxidoreductase</keyword>
<dbReference type="Proteomes" id="UP000542720">
    <property type="component" value="Unassembled WGS sequence"/>
</dbReference>
<feature type="active site" evidence="8">
    <location>
        <position position="64"/>
    </location>
</feature>
<evidence type="ECO:0000256" key="3">
    <source>
        <dbReference type="ARBA" id="ARBA00022617"/>
    </source>
</evidence>
<dbReference type="PIRSF" id="PIRSF000296">
    <property type="entry name" value="SrpA"/>
    <property type="match status" value="1"/>
</dbReference>
<keyword evidence="3 7" id="KW-0349">Heme</keyword>
<dbReference type="EC" id="1.11.1.-" evidence="7"/>
<dbReference type="GO" id="GO:0020037">
    <property type="term" value="F:heme binding"/>
    <property type="evidence" value="ECO:0007669"/>
    <property type="project" value="InterPro"/>
</dbReference>
<comment type="function">
    <text evidence="7">Has an organic peroxide-dependent peroxidase activity.</text>
</comment>
<dbReference type="Gene3D" id="1.20.1280.120">
    <property type="match status" value="1"/>
</dbReference>
<name>A0A7W4LNY7_9GAMM</name>
<dbReference type="SUPFAM" id="SSF56634">
    <property type="entry name" value="Heme-dependent catalase-like"/>
    <property type="match status" value="1"/>
</dbReference>
<dbReference type="GO" id="GO:0042744">
    <property type="term" value="P:hydrogen peroxide catabolic process"/>
    <property type="evidence" value="ECO:0007669"/>
    <property type="project" value="TreeGrafter"/>
</dbReference>
<evidence type="ECO:0000256" key="4">
    <source>
        <dbReference type="ARBA" id="ARBA00022723"/>
    </source>
</evidence>
<dbReference type="InterPro" id="IPR024168">
    <property type="entry name" value="Catalase_SrpA-type_pred"/>
</dbReference>
<evidence type="ECO:0000256" key="1">
    <source>
        <dbReference type="ARBA" id="ARBA00005329"/>
    </source>
</evidence>
<feature type="binding site" description="axial binding residue" evidence="9">
    <location>
        <position position="331"/>
    </location>
    <ligand>
        <name>heme</name>
        <dbReference type="ChEBI" id="CHEBI:30413"/>
    </ligand>
    <ligandPart>
        <name>Fe</name>
        <dbReference type="ChEBI" id="CHEBI:18248"/>
    </ligandPart>
</feature>
<evidence type="ECO:0000259" key="10">
    <source>
        <dbReference type="SMART" id="SM01060"/>
    </source>
</evidence>
<evidence type="ECO:0000313" key="12">
    <source>
        <dbReference type="Proteomes" id="UP000542720"/>
    </source>
</evidence>
<dbReference type="PANTHER" id="PTHR11465:SF9">
    <property type="entry name" value="CATALASE"/>
    <property type="match status" value="1"/>
</dbReference>
<dbReference type="Gene3D" id="2.40.180.10">
    <property type="entry name" value="Catalase core domain"/>
    <property type="match status" value="1"/>
</dbReference>
<dbReference type="RefSeq" id="WP_183090159.1">
    <property type="nucleotide sequence ID" value="NZ_JACJUD010000005.1"/>
</dbReference>
<evidence type="ECO:0000256" key="2">
    <source>
        <dbReference type="ARBA" id="ARBA00022559"/>
    </source>
</evidence>
<dbReference type="InterPro" id="IPR018028">
    <property type="entry name" value="Catalase"/>
</dbReference>
<protein>
    <recommendedName>
        <fullName evidence="7">Catalase-related peroxidase</fullName>
        <ecNumber evidence="7">1.11.1.-</ecNumber>
    </recommendedName>
</protein>
<dbReference type="GO" id="GO:0005737">
    <property type="term" value="C:cytoplasm"/>
    <property type="evidence" value="ECO:0007669"/>
    <property type="project" value="TreeGrafter"/>
</dbReference>
<evidence type="ECO:0000256" key="5">
    <source>
        <dbReference type="ARBA" id="ARBA00023002"/>
    </source>
</evidence>
<dbReference type="PANTHER" id="PTHR11465">
    <property type="entry name" value="CATALASE"/>
    <property type="match status" value="1"/>
</dbReference>
<evidence type="ECO:0000256" key="9">
    <source>
        <dbReference type="PIRSR" id="PIRSR000296-2"/>
    </source>
</evidence>
<dbReference type="GO" id="GO:0042542">
    <property type="term" value="P:response to hydrogen peroxide"/>
    <property type="evidence" value="ECO:0007669"/>
    <property type="project" value="TreeGrafter"/>
</dbReference>
<accession>A0A7W4LNY7</accession>
<dbReference type="CDD" id="cd08153">
    <property type="entry name" value="srpA_like"/>
    <property type="match status" value="1"/>
</dbReference>
<reference evidence="11 12" key="1">
    <citation type="submission" date="2020-08" db="EMBL/GenBank/DDBJ databases">
        <authorList>
            <person name="Kim C.M."/>
        </authorList>
    </citation>
    <scope>NUCLEOTIDE SEQUENCE [LARGE SCALE GENOMIC DNA]</scope>
    <source>
        <strain evidence="11 12">UL070</strain>
    </source>
</reference>
<evidence type="ECO:0000256" key="7">
    <source>
        <dbReference type="PIRNR" id="PIRNR000296"/>
    </source>
</evidence>
<organism evidence="11 12">
    <name type="scientific">Aquipseudomonas ullengensis</name>
    <dbReference type="NCBI Taxonomy" id="2759166"/>
    <lineage>
        <taxon>Bacteria</taxon>
        <taxon>Pseudomonadati</taxon>
        <taxon>Pseudomonadota</taxon>
        <taxon>Gammaproteobacteria</taxon>
        <taxon>Pseudomonadales</taxon>
        <taxon>Pseudomonadaceae</taxon>
        <taxon>Aquipseudomonas</taxon>
    </lineage>
</organism>
<sequence length="352" mass="37789">MSEPSMPWPRQLGRLSLIALGVAVLASSFAYVAGWIDPQRLSPQRFIDTFEANAGVYPGYRRAHAKGLCISGYFDSNGAAAGLSQAQVFAPGRVPVSGRLSIGGSNPHAADTSVPVRSMALLFQQADGQQWRTAMNTPPVLAVGTPEEFFQQVQAMQPDPATGKPDPARLQAFFAAHPQSAEFRQWAQGYKPSSSFASSTFNSINAFYLVQADGSRQAVRWSMVPELAPVALAQQPSDADALQHELLARLGTGAVRWHLLLTLAEAGDAVDDATRQWPASRRQIDAGTLVIEQAKGQLEGECHGLNFDPLILPEGIQPSADPILLARSAAYAESYRRRTREGTPVATAGAQP</sequence>
<comment type="similarity">
    <text evidence="1 7">Belongs to the catalase family.</text>
</comment>
<dbReference type="InterPro" id="IPR011614">
    <property type="entry name" value="Catalase_core"/>
</dbReference>
<evidence type="ECO:0000256" key="8">
    <source>
        <dbReference type="PIRSR" id="PIRSR000296-1"/>
    </source>
</evidence>
<keyword evidence="4 7" id="KW-0479">Metal-binding</keyword>
<keyword evidence="12" id="KW-1185">Reference proteome</keyword>
<dbReference type="SMART" id="SM01060">
    <property type="entry name" value="Catalase"/>
    <property type="match status" value="1"/>
</dbReference>
<dbReference type="PROSITE" id="PS51402">
    <property type="entry name" value="CATALASE_3"/>
    <property type="match status" value="1"/>
</dbReference>
<gene>
    <name evidence="11" type="ORF">H3H51_16520</name>
</gene>
<feature type="domain" description="Catalase core" evidence="10">
    <location>
        <begin position="17"/>
        <end position="352"/>
    </location>
</feature>
<evidence type="ECO:0000313" key="11">
    <source>
        <dbReference type="EMBL" id="MBB2496628.1"/>
    </source>
</evidence>
<dbReference type="GO" id="GO:0046872">
    <property type="term" value="F:metal ion binding"/>
    <property type="evidence" value="ECO:0007669"/>
    <property type="project" value="UniProtKB-KW"/>
</dbReference>
<comment type="cofactor">
    <cofactor evidence="7">
        <name>heme</name>
        <dbReference type="ChEBI" id="CHEBI:30413"/>
    </cofactor>
</comment>
<dbReference type="EMBL" id="JACJUD010000005">
    <property type="protein sequence ID" value="MBB2496628.1"/>
    <property type="molecule type" value="Genomic_DNA"/>
</dbReference>